<feature type="compositionally biased region" description="Polar residues" evidence="1">
    <location>
        <begin position="213"/>
        <end position="223"/>
    </location>
</feature>
<feature type="non-terminal residue" evidence="2">
    <location>
        <position position="1"/>
    </location>
</feature>
<name>A0A564Z858_HYMDI</name>
<accession>A0A564Z858</accession>
<organism evidence="2 3">
    <name type="scientific">Hymenolepis diminuta</name>
    <name type="common">Rat tapeworm</name>
    <dbReference type="NCBI Taxonomy" id="6216"/>
    <lineage>
        <taxon>Eukaryota</taxon>
        <taxon>Metazoa</taxon>
        <taxon>Spiralia</taxon>
        <taxon>Lophotrochozoa</taxon>
        <taxon>Platyhelminthes</taxon>
        <taxon>Cestoda</taxon>
        <taxon>Eucestoda</taxon>
        <taxon>Cyclophyllidea</taxon>
        <taxon>Hymenolepididae</taxon>
        <taxon>Hymenolepis</taxon>
    </lineage>
</organism>
<feature type="region of interest" description="Disordered" evidence="1">
    <location>
        <begin position="163"/>
        <end position="223"/>
    </location>
</feature>
<dbReference type="Proteomes" id="UP000321570">
    <property type="component" value="Unassembled WGS sequence"/>
</dbReference>
<sequence>FSPSGRSGTTQLRCPICRYRRFARYGLLRIHLLNDHAASSIAEISPSKAAKIQSLSKSLSPNSHVQPPVISVSQDTLLTTTSDPTTNGSTSLEALKSNPPPPPPLRHSNIRLIVERRKSVKRSFRQRFDTSPLACPLCGRVFKKKKFFDDHCALCQQKQAEAERRQRWRQSRRQSDILIASEDPLPPISETSLLSENVDDSSRRTRRSRRRSIQSAHQPISVS</sequence>
<proteinExistence type="predicted"/>
<evidence type="ECO:0000313" key="3">
    <source>
        <dbReference type="Proteomes" id="UP000321570"/>
    </source>
</evidence>
<reference evidence="2 3" key="1">
    <citation type="submission" date="2019-07" db="EMBL/GenBank/DDBJ databases">
        <authorList>
            <person name="Jastrzebski P J."/>
            <person name="Paukszto L."/>
            <person name="Jastrzebski P J."/>
        </authorList>
    </citation>
    <scope>NUCLEOTIDE SEQUENCE [LARGE SCALE GENOMIC DNA]</scope>
    <source>
        <strain evidence="2 3">WMS-il1</strain>
    </source>
</reference>
<feature type="compositionally biased region" description="Low complexity" evidence="1">
    <location>
        <begin position="75"/>
        <end position="91"/>
    </location>
</feature>
<evidence type="ECO:0008006" key="4">
    <source>
        <dbReference type="Google" id="ProtNLM"/>
    </source>
</evidence>
<dbReference type="AlphaFoldDB" id="A0A564Z858"/>
<keyword evidence="3" id="KW-1185">Reference proteome</keyword>
<gene>
    <name evidence="2" type="ORF">WMSIL1_LOCUS12740</name>
</gene>
<feature type="region of interest" description="Disordered" evidence="1">
    <location>
        <begin position="75"/>
        <end position="107"/>
    </location>
</feature>
<evidence type="ECO:0000313" key="2">
    <source>
        <dbReference type="EMBL" id="VUZ54964.1"/>
    </source>
</evidence>
<protein>
    <recommendedName>
        <fullName evidence="4">C2H2-type domain-containing protein</fullName>
    </recommendedName>
</protein>
<dbReference type="EMBL" id="CABIJS010000666">
    <property type="protein sequence ID" value="VUZ54964.1"/>
    <property type="molecule type" value="Genomic_DNA"/>
</dbReference>
<evidence type="ECO:0000256" key="1">
    <source>
        <dbReference type="SAM" id="MobiDB-lite"/>
    </source>
</evidence>